<dbReference type="SUPFAM" id="SSF56731">
    <property type="entry name" value="DNA primase core"/>
    <property type="match status" value="1"/>
</dbReference>
<comment type="caution">
    <text evidence="2">The sequence shown here is derived from an EMBL/GenBank/DDBJ whole genome shotgun (WGS) entry which is preliminary data.</text>
</comment>
<protein>
    <recommendedName>
        <fullName evidence="1">Toprim domain-containing protein</fullName>
    </recommendedName>
</protein>
<evidence type="ECO:0000313" key="3">
    <source>
        <dbReference type="Proteomes" id="UP001159364"/>
    </source>
</evidence>
<dbReference type="Proteomes" id="UP001159364">
    <property type="component" value="Linkage Group LG07"/>
</dbReference>
<keyword evidence="3" id="KW-1185">Reference proteome</keyword>
<dbReference type="Pfam" id="PF13662">
    <property type="entry name" value="Toprim_4"/>
    <property type="match status" value="1"/>
</dbReference>
<sequence>MALRNYSYINPFRQFLTSKTPSSKATKGPVRFSAPTHRSAITCKLHMVQAASTIDVSRKVMMLKTKMELLAINCHDPTCIPGLYSHQLCPRCQGGQSLERSLSVHIIQEADFAMWRCFRASCGWAGQAFADSRLTIEGFNKIFKVKSSKQMTPEGFVLEPLGEKLIADFGERMITEETLRRNAVMQMSSEQAIVAFTYRRNGVLVGCKYRTIGKKFWQEKGTEKWLYGVDDIIEANEIIIVEGEMDKLSVEEAGFHHCAIHVVTCLINFLQDKAYQYLWNCKEYLDKVSRIVIATDADTYGKALAEELARRLGKERCWLVCWPTKNDSHPFKDANEVLKFLGPAALREVIKSATPYLMS</sequence>
<dbReference type="PANTHER" id="PTHR12873:SF6">
    <property type="entry name" value="TOPRIM DOMAIN-CONTAINING PROTEIN"/>
    <property type="match status" value="1"/>
</dbReference>
<dbReference type="GO" id="GO:0043139">
    <property type="term" value="F:5'-3' DNA helicase activity"/>
    <property type="evidence" value="ECO:0007669"/>
    <property type="project" value="InterPro"/>
</dbReference>
<dbReference type="PANTHER" id="PTHR12873">
    <property type="entry name" value="T7-LIKE MITOCHONDRIAL DNA HELICASE"/>
    <property type="match status" value="1"/>
</dbReference>
<proteinExistence type="predicted"/>
<accession>A0AAV8SW92</accession>
<dbReference type="GO" id="GO:0003697">
    <property type="term" value="F:single-stranded DNA binding"/>
    <property type="evidence" value="ECO:0007669"/>
    <property type="project" value="InterPro"/>
</dbReference>
<dbReference type="InterPro" id="IPR027032">
    <property type="entry name" value="Twinkle-like"/>
</dbReference>
<reference evidence="2 3" key="1">
    <citation type="submission" date="2021-09" db="EMBL/GenBank/DDBJ databases">
        <title>Genomic insights and catalytic innovation underlie evolution of tropane alkaloids biosynthesis.</title>
        <authorList>
            <person name="Wang Y.-J."/>
            <person name="Tian T."/>
            <person name="Huang J.-P."/>
            <person name="Huang S.-X."/>
        </authorList>
    </citation>
    <scope>NUCLEOTIDE SEQUENCE [LARGE SCALE GENOMIC DNA]</scope>
    <source>
        <strain evidence="2">KIB-2018</strain>
        <tissue evidence="2">Leaf</tissue>
    </source>
</reference>
<evidence type="ECO:0000259" key="1">
    <source>
        <dbReference type="SMART" id="SM00493"/>
    </source>
</evidence>
<feature type="domain" description="Toprim" evidence="1">
    <location>
        <begin position="236"/>
        <end position="317"/>
    </location>
</feature>
<dbReference type="InterPro" id="IPR006171">
    <property type="entry name" value="TOPRIM_dom"/>
</dbReference>
<gene>
    <name evidence="2" type="ORF">K2173_000416</name>
</gene>
<dbReference type="Gene3D" id="3.40.1360.10">
    <property type="match status" value="1"/>
</dbReference>
<dbReference type="AlphaFoldDB" id="A0AAV8SW92"/>
<evidence type="ECO:0000313" key="2">
    <source>
        <dbReference type="EMBL" id="KAJ8758695.1"/>
    </source>
</evidence>
<organism evidence="2 3">
    <name type="scientific">Erythroxylum novogranatense</name>
    <dbReference type="NCBI Taxonomy" id="1862640"/>
    <lineage>
        <taxon>Eukaryota</taxon>
        <taxon>Viridiplantae</taxon>
        <taxon>Streptophyta</taxon>
        <taxon>Embryophyta</taxon>
        <taxon>Tracheophyta</taxon>
        <taxon>Spermatophyta</taxon>
        <taxon>Magnoliopsida</taxon>
        <taxon>eudicotyledons</taxon>
        <taxon>Gunneridae</taxon>
        <taxon>Pentapetalae</taxon>
        <taxon>rosids</taxon>
        <taxon>fabids</taxon>
        <taxon>Malpighiales</taxon>
        <taxon>Erythroxylaceae</taxon>
        <taxon>Erythroxylum</taxon>
    </lineage>
</organism>
<dbReference type="EMBL" id="JAIWQS010000007">
    <property type="protein sequence ID" value="KAJ8758695.1"/>
    <property type="molecule type" value="Genomic_DNA"/>
</dbReference>
<dbReference type="CDD" id="cd00188">
    <property type="entry name" value="TOPRIM"/>
    <property type="match status" value="1"/>
</dbReference>
<dbReference type="SMART" id="SM00493">
    <property type="entry name" value="TOPRIM"/>
    <property type="match status" value="1"/>
</dbReference>
<name>A0AAV8SW92_9ROSI</name>